<protein>
    <submittedName>
        <fullName evidence="2">ABC-2 family transporter protein</fullName>
    </submittedName>
</protein>
<dbReference type="InterPro" id="IPR025699">
    <property type="entry name" value="ABC2_memb-like"/>
</dbReference>
<dbReference type="PANTHER" id="PTHR41309:SF2">
    <property type="entry name" value="MEMBRANE PROTEIN"/>
    <property type="match status" value="1"/>
</dbReference>
<reference evidence="3" key="1">
    <citation type="submission" date="2015-07" db="EMBL/GenBank/DDBJ databases">
        <title>Draft genome sequence of the purine-degrading Gottschalkia purinilyticum DSM 1384 (formerly Clostridium purinilyticum).</title>
        <authorList>
            <person name="Poehlein A."/>
            <person name="Schiel-Bengelsdorf B."/>
            <person name="Bengelsdorf F.R."/>
            <person name="Daniel R."/>
            <person name="Duerre P."/>
        </authorList>
    </citation>
    <scope>NUCLEOTIDE SEQUENCE [LARGE SCALE GENOMIC DNA]</scope>
    <source>
        <strain evidence="3">DSM 1384</strain>
    </source>
</reference>
<proteinExistence type="predicted"/>
<evidence type="ECO:0000313" key="2">
    <source>
        <dbReference type="EMBL" id="KNF08668.1"/>
    </source>
</evidence>
<keyword evidence="1" id="KW-0812">Transmembrane</keyword>
<feature type="transmembrane region" description="Helical" evidence="1">
    <location>
        <begin position="20"/>
        <end position="50"/>
    </location>
</feature>
<dbReference type="AlphaFoldDB" id="A0A0L0WAZ5"/>
<feature type="transmembrane region" description="Helical" evidence="1">
    <location>
        <begin position="122"/>
        <end position="142"/>
    </location>
</feature>
<organism evidence="2 3">
    <name type="scientific">Gottschalkia purinilytica</name>
    <name type="common">Clostridium purinilyticum</name>
    <dbReference type="NCBI Taxonomy" id="1503"/>
    <lineage>
        <taxon>Bacteria</taxon>
        <taxon>Bacillati</taxon>
        <taxon>Bacillota</taxon>
        <taxon>Tissierellia</taxon>
        <taxon>Tissierellales</taxon>
        <taxon>Gottschalkiaceae</taxon>
        <taxon>Gottschalkia</taxon>
    </lineage>
</organism>
<evidence type="ECO:0000256" key="1">
    <source>
        <dbReference type="SAM" id="Phobius"/>
    </source>
</evidence>
<comment type="caution">
    <text evidence="2">The sequence shown here is derived from an EMBL/GenBank/DDBJ whole genome shotgun (WGS) entry which is preliminary data.</text>
</comment>
<gene>
    <name evidence="2" type="ORF">CLPU_6c01540</name>
</gene>
<dbReference type="OrthoDB" id="2917865at2"/>
<dbReference type="Proteomes" id="UP000037267">
    <property type="component" value="Unassembled WGS sequence"/>
</dbReference>
<evidence type="ECO:0000313" key="3">
    <source>
        <dbReference type="Proteomes" id="UP000037267"/>
    </source>
</evidence>
<dbReference type="STRING" id="1503.CLPU_6c01540"/>
<dbReference type="RefSeq" id="WP_050355180.1">
    <property type="nucleotide sequence ID" value="NZ_LGSS01000006.1"/>
</dbReference>
<dbReference type="Pfam" id="PF13346">
    <property type="entry name" value="ABC2_membrane_5"/>
    <property type="match status" value="1"/>
</dbReference>
<dbReference type="PANTHER" id="PTHR41309">
    <property type="entry name" value="MEMBRANE PROTEIN-RELATED"/>
    <property type="match status" value="1"/>
</dbReference>
<sequence>MLNLVFKDILVQKKSLLFYFIYIIIAGMAFKGIGLGGFTAAVMMLSYVFLANSCTYDDKNKAHFMLNSLPVKRSKIVLSKYVSMLLFFFLSILMYLSIYHLVKLISLPMSLNLNLSSINIEGLLGTFFALSLFAGIYLPIFFKFGDTKSRTISIVLYLVVFFGFALVVQSLNSIKQLSFFQNIYEAIKPFTKNDMIIGTSIALISILILTLSYFVSIKFYKNREF</sequence>
<keyword evidence="1" id="KW-1133">Transmembrane helix</keyword>
<feature type="transmembrane region" description="Helical" evidence="1">
    <location>
        <begin position="195"/>
        <end position="215"/>
    </location>
</feature>
<feature type="transmembrane region" description="Helical" evidence="1">
    <location>
        <begin position="154"/>
        <end position="175"/>
    </location>
</feature>
<accession>A0A0L0WAZ5</accession>
<keyword evidence="3" id="KW-1185">Reference proteome</keyword>
<name>A0A0L0WAZ5_GOTPU</name>
<keyword evidence="1" id="KW-0472">Membrane</keyword>
<feature type="transmembrane region" description="Helical" evidence="1">
    <location>
        <begin position="81"/>
        <end position="102"/>
    </location>
</feature>
<dbReference type="EMBL" id="LGSS01000006">
    <property type="protein sequence ID" value="KNF08668.1"/>
    <property type="molecule type" value="Genomic_DNA"/>
</dbReference>